<reference evidence="1 2" key="1">
    <citation type="submission" date="2015-06" db="EMBL/GenBank/DDBJ databases">
        <title>Genome sequence of Pseudoalteromonas carrageenovora.</title>
        <authorList>
            <person name="Xie B.-B."/>
            <person name="Rong J.-C."/>
            <person name="Qin Q.-L."/>
            <person name="Zhang Y.-Z."/>
        </authorList>
    </citation>
    <scope>NUCLEOTIDE SEQUENCE [LARGE SCALE GENOMIC DNA]</scope>
    <source>
        <strain evidence="1 2">IAM 12662</strain>
    </source>
</reference>
<proteinExistence type="predicted"/>
<evidence type="ECO:0000313" key="1">
    <source>
        <dbReference type="EMBL" id="MBE0381470.1"/>
    </source>
</evidence>
<sequence length="41" mass="4756">MIKPIFQIIRNVMLNCIIYGNKKGATYCSFFDFYGLLFSAN</sequence>
<dbReference type="EMBL" id="AQGW01000015">
    <property type="protein sequence ID" value="MBE0381470.1"/>
    <property type="molecule type" value="Genomic_DNA"/>
</dbReference>
<comment type="caution">
    <text evidence="1">The sequence shown here is derived from an EMBL/GenBank/DDBJ whole genome shotgun (WGS) entry which is preliminary data.</text>
</comment>
<name>A0ABR9ELX4_PSEVC</name>
<evidence type="ECO:0000313" key="2">
    <source>
        <dbReference type="Proteomes" id="UP000615003"/>
    </source>
</evidence>
<dbReference type="Proteomes" id="UP000615003">
    <property type="component" value="Unassembled WGS sequence"/>
</dbReference>
<gene>
    <name evidence="1" type="ORF">PCARR_a3240</name>
</gene>
<accession>A0ABR9ELX4</accession>
<keyword evidence="2" id="KW-1185">Reference proteome</keyword>
<protein>
    <submittedName>
        <fullName evidence="1">Uncharacterized protein</fullName>
    </submittedName>
</protein>
<organism evidence="1 2">
    <name type="scientific">Pseudoalteromonas carrageenovora IAM 12662</name>
    <dbReference type="NCBI Taxonomy" id="1314868"/>
    <lineage>
        <taxon>Bacteria</taxon>
        <taxon>Pseudomonadati</taxon>
        <taxon>Pseudomonadota</taxon>
        <taxon>Gammaproteobacteria</taxon>
        <taxon>Alteromonadales</taxon>
        <taxon>Pseudoalteromonadaceae</taxon>
        <taxon>Pseudoalteromonas</taxon>
    </lineage>
</organism>